<dbReference type="HOGENOM" id="CLU_086503_7_0_1"/>
<dbReference type="Proteomes" id="UP000002058">
    <property type="component" value="Unassembled WGS sequence"/>
</dbReference>
<name>C4JLF6_UNCRE</name>
<dbReference type="SUPFAM" id="SSF55729">
    <property type="entry name" value="Acyl-CoA N-acyltransferases (Nat)"/>
    <property type="match status" value="1"/>
</dbReference>
<dbReference type="OrthoDB" id="2744543at2759"/>
<dbReference type="KEGG" id="ure:UREG_03664"/>
<dbReference type="STRING" id="336963.C4JLF6"/>
<dbReference type="InterPro" id="IPR016181">
    <property type="entry name" value="Acyl_CoA_acyltransferase"/>
</dbReference>
<evidence type="ECO:0000313" key="2">
    <source>
        <dbReference type="EMBL" id="EEP78818.1"/>
    </source>
</evidence>
<dbReference type="GeneID" id="8439527"/>
<sequence length="184" mass="19997">MQDLVRLPAGYRLVEGTPDAVAYCHLRAASGLTPKTEEQGRLALAGTWYMCYVTYTPPDDGNKEQSAEVVGMGRIIGDGGWYFLIADIAVLPEHQRRGLGDAIMTTILSHLRSRASPGAWITLMADPPGRRLYQRHGFTETAPASIGMAIFALMRRALNPGQALGPVMGNIYSRVLDPRSIAAI</sequence>
<dbReference type="PROSITE" id="PS51186">
    <property type="entry name" value="GNAT"/>
    <property type="match status" value="1"/>
</dbReference>
<dbReference type="InterPro" id="IPR000182">
    <property type="entry name" value="GNAT_dom"/>
</dbReference>
<organism evidence="2 3">
    <name type="scientific">Uncinocarpus reesii (strain UAMH 1704)</name>
    <dbReference type="NCBI Taxonomy" id="336963"/>
    <lineage>
        <taxon>Eukaryota</taxon>
        <taxon>Fungi</taxon>
        <taxon>Dikarya</taxon>
        <taxon>Ascomycota</taxon>
        <taxon>Pezizomycotina</taxon>
        <taxon>Eurotiomycetes</taxon>
        <taxon>Eurotiomycetidae</taxon>
        <taxon>Onygenales</taxon>
        <taxon>Onygenaceae</taxon>
        <taxon>Uncinocarpus</taxon>
    </lineage>
</organism>
<dbReference type="PANTHER" id="PTHR43233">
    <property type="entry name" value="FAMILY N-ACETYLTRANSFERASE, PUTATIVE (AFU_ORTHOLOGUE AFUA_6G03350)-RELATED"/>
    <property type="match status" value="1"/>
</dbReference>
<dbReference type="Pfam" id="PF13508">
    <property type="entry name" value="Acetyltransf_7"/>
    <property type="match status" value="1"/>
</dbReference>
<dbReference type="InterPro" id="IPR053144">
    <property type="entry name" value="Acetyltransferase_Butenolide"/>
</dbReference>
<dbReference type="VEuPathDB" id="FungiDB:UREG_03664"/>
<proteinExistence type="predicted"/>
<dbReference type="UniPathway" id="UPA00113">
    <property type="reaction ID" value="UER00529"/>
</dbReference>
<dbReference type="eggNOG" id="ENOG502S7ZF">
    <property type="taxonomic scope" value="Eukaryota"/>
</dbReference>
<dbReference type="PANTHER" id="PTHR43233:SF1">
    <property type="entry name" value="FAMILY N-ACETYLTRANSFERASE, PUTATIVE (AFU_ORTHOLOGUE AFUA_6G03350)-RELATED"/>
    <property type="match status" value="1"/>
</dbReference>
<dbReference type="GO" id="GO:0006048">
    <property type="term" value="P:UDP-N-acetylglucosamine biosynthetic process"/>
    <property type="evidence" value="ECO:0007669"/>
    <property type="project" value="UniProtKB-UniPathway"/>
</dbReference>
<dbReference type="AlphaFoldDB" id="C4JLF6"/>
<accession>C4JLF6</accession>
<dbReference type="OMA" id="WYGCYVT"/>
<gene>
    <name evidence="2" type="ORF">UREG_03664</name>
</gene>
<evidence type="ECO:0000313" key="3">
    <source>
        <dbReference type="Proteomes" id="UP000002058"/>
    </source>
</evidence>
<keyword evidence="3" id="KW-1185">Reference proteome</keyword>
<dbReference type="GO" id="GO:0016747">
    <property type="term" value="F:acyltransferase activity, transferring groups other than amino-acyl groups"/>
    <property type="evidence" value="ECO:0007669"/>
    <property type="project" value="InterPro"/>
</dbReference>
<dbReference type="EMBL" id="CH476616">
    <property type="protein sequence ID" value="EEP78818.1"/>
    <property type="molecule type" value="Genomic_DNA"/>
</dbReference>
<dbReference type="RefSeq" id="XP_002544147.1">
    <property type="nucleotide sequence ID" value="XM_002544101.1"/>
</dbReference>
<protein>
    <recommendedName>
        <fullName evidence="1">N-acetyltransferase domain-containing protein</fullName>
    </recommendedName>
</protein>
<evidence type="ECO:0000259" key="1">
    <source>
        <dbReference type="PROSITE" id="PS51186"/>
    </source>
</evidence>
<dbReference type="InParanoid" id="C4JLF6"/>
<reference evidence="3" key="1">
    <citation type="journal article" date="2009" name="Genome Res.">
        <title>Comparative genomic analyses of the human fungal pathogens Coccidioides and their relatives.</title>
        <authorList>
            <person name="Sharpton T.J."/>
            <person name="Stajich J.E."/>
            <person name="Rounsley S.D."/>
            <person name="Gardner M.J."/>
            <person name="Wortman J.R."/>
            <person name="Jordar V.S."/>
            <person name="Maiti R."/>
            <person name="Kodira C.D."/>
            <person name="Neafsey D.E."/>
            <person name="Zeng Q."/>
            <person name="Hung C.-Y."/>
            <person name="McMahan C."/>
            <person name="Muszewska A."/>
            <person name="Grynberg M."/>
            <person name="Mandel M.A."/>
            <person name="Kellner E.M."/>
            <person name="Barker B.M."/>
            <person name="Galgiani J.N."/>
            <person name="Orbach M.J."/>
            <person name="Kirkland T.N."/>
            <person name="Cole G.T."/>
            <person name="Henn M.R."/>
            <person name="Birren B.W."/>
            <person name="Taylor J.W."/>
        </authorList>
    </citation>
    <scope>NUCLEOTIDE SEQUENCE [LARGE SCALE GENOMIC DNA]</scope>
    <source>
        <strain evidence="3">UAMH 1704</strain>
    </source>
</reference>
<dbReference type="CDD" id="cd04301">
    <property type="entry name" value="NAT_SF"/>
    <property type="match status" value="1"/>
</dbReference>
<dbReference type="Gene3D" id="3.40.630.30">
    <property type="match status" value="1"/>
</dbReference>
<feature type="domain" description="N-acetyltransferase" evidence="1">
    <location>
        <begin position="24"/>
        <end position="159"/>
    </location>
</feature>